<dbReference type="PROSITE" id="PS00517">
    <property type="entry name" value="RNASE_3_1"/>
    <property type="match status" value="1"/>
</dbReference>
<feature type="binding site" evidence="15">
    <location>
        <position position="50"/>
    </location>
    <ligand>
        <name>Mg(2+)</name>
        <dbReference type="ChEBI" id="CHEBI:18420"/>
    </ligand>
</feature>
<organism evidence="18 19">
    <name type="scientific">Vallitalea pronyensis</name>
    <dbReference type="NCBI Taxonomy" id="1348613"/>
    <lineage>
        <taxon>Bacteria</taxon>
        <taxon>Bacillati</taxon>
        <taxon>Bacillota</taxon>
        <taxon>Clostridia</taxon>
        <taxon>Lachnospirales</taxon>
        <taxon>Vallitaleaceae</taxon>
        <taxon>Vallitalea</taxon>
    </lineage>
</organism>
<dbReference type="Pfam" id="PF14622">
    <property type="entry name" value="Ribonucleas_3_3"/>
    <property type="match status" value="1"/>
</dbReference>
<evidence type="ECO:0000256" key="11">
    <source>
        <dbReference type="ARBA" id="ARBA00022759"/>
    </source>
</evidence>
<dbReference type="GO" id="GO:0003725">
    <property type="term" value="F:double-stranded RNA binding"/>
    <property type="evidence" value="ECO:0007669"/>
    <property type="project" value="TreeGrafter"/>
</dbReference>
<keyword evidence="12 15" id="KW-0378">Hydrolase</keyword>
<protein>
    <recommendedName>
        <fullName evidence="15">Ribonuclease 3</fullName>
        <ecNumber evidence="15">3.1.26.3</ecNumber>
    </recommendedName>
    <alternativeName>
        <fullName evidence="15">Ribonuclease III</fullName>
        <shortName evidence="15">RNase III</shortName>
    </alternativeName>
</protein>
<dbReference type="GO" id="GO:0042802">
    <property type="term" value="F:identical protein binding"/>
    <property type="evidence" value="ECO:0007669"/>
    <property type="project" value="UniProtKB-ARBA"/>
</dbReference>
<feature type="binding site" evidence="15">
    <location>
        <position position="123"/>
    </location>
    <ligand>
        <name>Mg(2+)</name>
        <dbReference type="ChEBI" id="CHEBI:18420"/>
    </ligand>
</feature>
<dbReference type="GO" id="GO:0008033">
    <property type="term" value="P:tRNA processing"/>
    <property type="evidence" value="ECO:0007669"/>
    <property type="project" value="UniProtKB-KW"/>
</dbReference>
<dbReference type="PROSITE" id="PS50137">
    <property type="entry name" value="DS_RBD"/>
    <property type="match status" value="1"/>
</dbReference>
<dbReference type="EC" id="3.1.26.3" evidence="15"/>
<dbReference type="SMART" id="SM00358">
    <property type="entry name" value="DSRM"/>
    <property type="match status" value="1"/>
</dbReference>
<dbReference type="InterPro" id="IPR011907">
    <property type="entry name" value="RNase_III"/>
</dbReference>
<keyword evidence="8 15" id="KW-0819">tRNA processing</keyword>
<dbReference type="InterPro" id="IPR014720">
    <property type="entry name" value="dsRBD_dom"/>
</dbReference>
<dbReference type="AlphaFoldDB" id="A0A8J8SH08"/>
<dbReference type="EMBL" id="CP058649">
    <property type="protein sequence ID" value="QUI22949.1"/>
    <property type="molecule type" value="Genomic_DNA"/>
</dbReference>
<dbReference type="Gene3D" id="1.10.1520.10">
    <property type="entry name" value="Ribonuclease III domain"/>
    <property type="match status" value="1"/>
</dbReference>
<dbReference type="NCBIfam" id="TIGR02191">
    <property type="entry name" value="RNaseIII"/>
    <property type="match status" value="1"/>
</dbReference>
<evidence type="ECO:0000256" key="8">
    <source>
        <dbReference type="ARBA" id="ARBA00022694"/>
    </source>
</evidence>
<sequence length="229" mass="26168">MRNKYRNLNEFQKIVGYRFKDVKLLSQALTHSSYANEHKMSKFENNERLEFLGDAVLEIVTSDFLFGKYTDMLEGELTKFRASIVCEPTLANFSNEIRLGEFIRLGKGEENSGGRFRASVLSDAVEALIGAIYLDGELEAARGFILRTLLKDVEKRKLFIDSKTHLQEIIQKTSEHPIEYIIVKEKGPDHNKLFMVEVRHEGKVIGYGRGRSKKSAEQDGAYDAIKNIK</sequence>
<dbReference type="GO" id="GO:0006397">
    <property type="term" value="P:mRNA processing"/>
    <property type="evidence" value="ECO:0007669"/>
    <property type="project" value="UniProtKB-UniRule"/>
</dbReference>
<evidence type="ECO:0000256" key="4">
    <source>
        <dbReference type="ARBA" id="ARBA00011738"/>
    </source>
</evidence>
<evidence type="ECO:0000256" key="2">
    <source>
        <dbReference type="ARBA" id="ARBA00004496"/>
    </source>
</evidence>
<dbReference type="Pfam" id="PF00035">
    <property type="entry name" value="dsrm"/>
    <property type="match status" value="1"/>
</dbReference>
<dbReference type="GO" id="GO:0004525">
    <property type="term" value="F:ribonuclease III activity"/>
    <property type="evidence" value="ECO:0007669"/>
    <property type="project" value="UniProtKB-UniRule"/>
</dbReference>
<keyword evidence="19" id="KW-1185">Reference proteome</keyword>
<keyword evidence="15" id="KW-0699">rRNA-binding</keyword>
<dbReference type="GO" id="GO:0006364">
    <property type="term" value="P:rRNA processing"/>
    <property type="evidence" value="ECO:0007669"/>
    <property type="project" value="UniProtKB-UniRule"/>
</dbReference>
<accession>A0A8J8SH08</accession>
<dbReference type="SUPFAM" id="SSF54768">
    <property type="entry name" value="dsRNA-binding domain-like"/>
    <property type="match status" value="1"/>
</dbReference>
<comment type="function">
    <text evidence="15">Digests double-stranded RNA. Involved in the processing of primary rRNA transcript to yield the immediate precursors to the large and small rRNAs (23S and 16S). Processes some mRNAs, and tRNAs when they are encoded in the rRNA operon. Processes pre-crRNA and tracrRNA of type II CRISPR loci if present in the organism.</text>
</comment>
<evidence type="ECO:0000256" key="7">
    <source>
        <dbReference type="ARBA" id="ARBA00022664"/>
    </source>
</evidence>
<feature type="domain" description="RNase III" evidence="17">
    <location>
        <begin position="8"/>
        <end position="137"/>
    </location>
</feature>
<evidence type="ECO:0000313" key="18">
    <source>
        <dbReference type="EMBL" id="QUI22949.1"/>
    </source>
</evidence>
<gene>
    <name evidence="15" type="primary">rnc</name>
    <name evidence="18" type="ORF">HZI73_11905</name>
</gene>
<comment type="cofactor">
    <cofactor evidence="15">
        <name>Mg(2+)</name>
        <dbReference type="ChEBI" id="CHEBI:18420"/>
    </cofactor>
</comment>
<dbReference type="InterPro" id="IPR036389">
    <property type="entry name" value="RNase_III_sf"/>
</dbReference>
<keyword evidence="11 15" id="KW-0255">Endonuclease</keyword>
<comment type="catalytic activity">
    <reaction evidence="1 15">
        <text>Endonucleolytic cleavage to 5'-phosphomonoester.</text>
        <dbReference type="EC" id="3.1.26.3"/>
    </reaction>
</comment>
<dbReference type="KEGG" id="vpy:HZI73_11905"/>
<keyword evidence="5 15" id="KW-0963">Cytoplasm</keyword>
<dbReference type="GO" id="GO:0010468">
    <property type="term" value="P:regulation of gene expression"/>
    <property type="evidence" value="ECO:0007669"/>
    <property type="project" value="TreeGrafter"/>
</dbReference>
<keyword evidence="9 15" id="KW-0540">Nuclease</keyword>
<evidence type="ECO:0000256" key="15">
    <source>
        <dbReference type="HAMAP-Rule" id="MF_00104"/>
    </source>
</evidence>
<dbReference type="FunFam" id="1.10.1520.10:FF:000001">
    <property type="entry name" value="Ribonuclease 3"/>
    <property type="match status" value="1"/>
</dbReference>
<proteinExistence type="inferred from homology"/>
<keyword evidence="6 15" id="KW-0698">rRNA processing</keyword>
<evidence type="ECO:0000256" key="1">
    <source>
        <dbReference type="ARBA" id="ARBA00000109"/>
    </source>
</evidence>
<dbReference type="GO" id="GO:0046872">
    <property type="term" value="F:metal ion binding"/>
    <property type="evidence" value="ECO:0007669"/>
    <property type="project" value="UniProtKB-KW"/>
</dbReference>
<comment type="similarity">
    <text evidence="3">Belongs to the ribonuclease III family.</text>
</comment>
<dbReference type="FunFam" id="3.30.160.20:FF:000003">
    <property type="entry name" value="Ribonuclease 3"/>
    <property type="match status" value="1"/>
</dbReference>
<comment type="subunit">
    <text evidence="4 15">Homodimer.</text>
</comment>
<dbReference type="PANTHER" id="PTHR11207:SF0">
    <property type="entry name" value="RIBONUCLEASE 3"/>
    <property type="match status" value="1"/>
</dbReference>
<name>A0A8J8SH08_9FIRM</name>
<feature type="binding site" evidence="15">
    <location>
        <position position="126"/>
    </location>
    <ligand>
        <name>Mg(2+)</name>
        <dbReference type="ChEBI" id="CHEBI:18420"/>
    </ligand>
</feature>
<evidence type="ECO:0000259" key="16">
    <source>
        <dbReference type="PROSITE" id="PS50137"/>
    </source>
</evidence>
<evidence type="ECO:0000256" key="12">
    <source>
        <dbReference type="ARBA" id="ARBA00022801"/>
    </source>
</evidence>
<evidence type="ECO:0000256" key="10">
    <source>
        <dbReference type="ARBA" id="ARBA00022723"/>
    </source>
</evidence>
<dbReference type="CDD" id="cd10845">
    <property type="entry name" value="DSRM_RNAse_III_family"/>
    <property type="match status" value="1"/>
</dbReference>
<dbReference type="RefSeq" id="WP_212698445.1">
    <property type="nucleotide sequence ID" value="NZ_CP058649.1"/>
</dbReference>
<dbReference type="PANTHER" id="PTHR11207">
    <property type="entry name" value="RIBONUCLEASE III"/>
    <property type="match status" value="1"/>
</dbReference>
<evidence type="ECO:0000256" key="9">
    <source>
        <dbReference type="ARBA" id="ARBA00022722"/>
    </source>
</evidence>
<evidence type="ECO:0000313" key="19">
    <source>
        <dbReference type="Proteomes" id="UP000683246"/>
    </source>
</evidence>
<dbReference type="GO" id="GO:0019843">
    <property type="term" value="F:rRNA binding"/>
    <property type="evidence" value="ECO:0007669"/>
    <property type="project" value="UniProtKB-KW"/>
</dbReference>
<evidence type="ECO:0000259" key="17">
    <source>
        <dbReference type="PROSITE" id="PS50142"/>
    </source>
</evidence>
<feature type="active site" evidence="15">
    <location>
        <position position="54"/>
    </location>
</feature>
<feature type="active site" evidence="15">
    <location>
        <position position="126"/>
    </location>
</feature>
<keyword evidence="14 15" id="KW-0694">RNA-binding</keyword>
<dbReference type="Gene3D" id="3.30.160.20">
    <property type="match status" value="1"/>
</dbReference>
<dbReference type="PROSITE" id="PS50142">
    <property type="entry name" value="RNASE_3_2"/>
    <property type="match status" value="1"/>
</dbReference>
<dbReference type="GO" id="GO:0005737">
    <property type="term" value="C:cytoplasm"/>
    <property type="evidence" value="ECO:0007669"/>
    <property type="project" value="UniProtKB-SubCell"/>
</dbReference>
<dbReference type="CDD" id="cd00593">
    <property type="entry name" value="RIBOc"/>
    <property type="match status" value="1"/>
</dbReference>
<evidence type="ECO:0000256" key="3">
    <source>
        <dbReference type="ARBA" id="ARBA00010183"/>
    </source>
</evidence>
<keyword evidence="10 15" id="KW-0479">Metal-binding</keyword>
<dbReference type="HAMAP" id="MF_00104">
    <property type="entry name" value="RNase_III"/>
    <property type="match status" value="1"/>
</dbReference>
<evidence type="ECO:0000256" key="13">
    <source>
        <dbReference type="ARBA" id="ARBA00022842"/>
    </source>
</evidence>
<evidence type="ECO:0000256" key="14">
    <source>
        <dbReference type="ARBA" id="ARBA00022884"/>
    </source>
</evidence>
<dbReference type="Proteomes" id="UP000683246">
    <property type="component" value="Chromosome"/>
</dbReference>
<evidence type="ECO:0000256" key="5">
    <source>
        <dbReference type="ARBA" id="ARBA00022490"/>
    </source>
</evidence>
<keyword evidence="7 15" id="KW-0507">mRNA processing</keyword>
<dbReference type="SMART" id="SM00535">
    <property type="entry name" value="RIBOc"/>
    <property type="match status" value="1"/>
</dbReference>
<dbReference type="InterPro" id="IPR000999">
    <property type="entry name" value="RNase_III_dom"/>
</dbReference>
<dbReference type="SUPFAM" id="SSF69065">
    <property type="entry name" value="RNase III domain-like"/>
    <property type="match status" value="1"/>
</dbReference>
<reference evidence="18" key="1">
    <citation type="submission" date="2020-07" db="EMBL/GenBank/DDBJ databases">
        <title>Vallitalea pronyensis genome.</title>
        <authorList>
            <person name="Postec A."/>
        </authorList>
    </citation>
    <scope>NUCLEOTIDE SEQUENCE</scope>
    <source>
        <strain evidence="18">FatNI3</strain>
    </source>
</reference>
<keyword evidence="13 15" id="KW-0460">Magnesium</keyword>
<comment type="subcellular location">
    <subcellularLocation>
        <location evidence="2 15">Cytoplasm</location>
    </subcellularLocation>
</comment>
<feature type="domain" description="DRBM" evidence="16">
    <location>
        <begin position="161"/>
        <end position="229"/>
    </location>
</feature>
<evidence type="ECO:0000256" key="6">
    <source>
        <dbReference type="ARBA" id="ARBA00022552"/>
    </source>
</evidence>